<keyword evidence="2" id="KW-1185">Reference proteome</keyword>
<accession>A0ABR1G4A2</accession>
<dbReference type="SUPFAM" id="SSF51735">
    <property type="entry name" value="NAD(P)-binding Rossmann-fold domains"/>
    <property type="match status" value="1"/>
</dbReference>
<dbReference type="InterPro" id="IPR050177">
    <property type="entry name" value="Lipid_A_modif_metabolic_enz"/>
</dbReference>
<sequence length="416" mass="45870">MVTTRSKNGVAGGASPISPNSSPLQIAASKRSYPPVPKTCVVTGGTGFVGQRLVEMLVERGAAKVISLDIVPAPKDAWRHPNIEWRVCDITDEAKVAAALEGADCVWHNAAAVGPFHPKPLYTRVNYEGTLNVLRACKKHGVPKLVFSSSPSTRFTGADVDGLREDEMPSLPLPSYLQEYAGTKAAAELEVSKACCDDLLTVSVAPHQVYGPRDNLFLPNLLENAGNGRLRVFGPGYNRICFTHVDNYCHGLIIAERALVPKSPALGNFYICTDGTTHPGGEQYLLFWKELDRAVVGMGFSSLWAKFHYPTWFLTPIAAVCEVIGWILGTTLKLNLFNVRVLVMHRWFDIANAERDLKFKPIIAYEEGWTETIAWFREHWLPTYAKSASLFGIAKQSQAKIDIQEASRQADLKKTK</sequence>
<dbReference type="InterPro" id="IPR057326">
    <property type="entry name" value="KR_dom"/>
</dbReference>
<dbReference type="SMART" id="SM00822">
    <property type="entry name" value="PKS_KR"/>
    <property type="match status" value="1"/>
</dbReference>
<proteinExistence type="predicted"/>
<comment type="caution">
    <text evidence="1">The sequence shown here is derived from an EMBL/GenBank/DDBJ whole genome shotgun (WGS) entry which is preliminary data.</text>
</comment>
<dbReference type="GO" id="GO:0006694">
    <property type="term" value="P:steroid biosynthetic process"/>
    <property type="evidence" value="ECO:0007669"/>
    <property type="project" value="InterPro"/>
</dbReference>
<dbReference type="EMBL" id="JBBJCI010000127">
    <property type="protein sequence ID" value="KAK7247768.1"/>
    <property type="molecule type" value="Genomic_DNA"/>
</dbReference>
<evidence type="ECO:0000313" key="1">
    <source>
        <dbReference type="EMBL" id="KAK7247768.1"/>
    </source>
</evidence>
<organism evidence="1 2">
    <name type="scientific">Aureococcus anophagefferens</name>
    <name type="common">Harmful bloom alga</name>
    <dbReference type="NCBI Taxonomy" id="44056"/>
    <lineage>
        <taxon>Eukaryota</taxon>
        <taxon>Sar</taxon>
        <taxon>Stramenopiles</taxon>
        <taxon>Ochrophyta</taxon>
        <taxon>Pelagophyceae</taxon>
        <taxon>Pelagomonadales</taxon>
        <taxon>Pelagomonadaceae</taxon>
        <taxon>Aureococcus</taxon>
    </lineage>
</organism>
<dbReference type="InterPro" id="IPR036291">
    <property type="entry name" value="NAD(P)-bd_dom_sf"/>
</dbReference>
<dbReference type="Gene3D" id="3.40.50.720">
    <property type="entry name" value="NAD(P)-binding Rossmann-like Domain"/>
    <property type="match status" value="1"/>
</dbReference>
<dbReference type="Pfam" id="PF01073">
    <property type="entry name" value="3Beta_HSD"/>
    <property type="match status" value="1"/>
</dbReference>
<dbReference type="Proteomes" id="UP001363151">
    <property type="component" value="Unassembled WGS sequence"/>
</dbReference>
<reference evidence="1 2" key="1">
    <citation type="submission" date="2024-03" db="EMBL/GenBank/DDBJ databases">
        <title>Aureococcus anophagefferens CCMP1851 and Kratosvirus quantuckense: Draft genome of a second virus-susceptible host strain in the model system.</title>
        <authorList>
            <person name="Chase E."/>
            <person name="Truchon A.R."/>
            <person name="Schepens W."/>
            <person name="Wilhelm S.W."/>
        </authorList>
    </citation>
    <scope>NUCLEOTIDE SEQUENCE [LARGE SCALE GENOMIC DNA]</scope>
    <source>
        <strain evidence="1 2">CCMP1851</strain>
    </source>
</reference>
<dbReference type="PANTHER" id="PTHR43245">
    <property type="entry name" value="BIFUNCTIONAL POLYMYXIN RESISTANCE PROTEIN ARNA"/>
    <property type="match status" value="1"/>
</dbReference>
<dbReference type="GO" id="GO:0016616">
    <property type="term" value="F:oxidoreductase activity, acting on the CH-OH group of donors, NAD or NADP as acceptor"/>
    <property type="evidence" value="ECO:0007669"/>
    <property type="project" value="InterPro"/>
</dbReference>
<dbReference type="InterPro" id="IPR002225">
    <property type="entry name" value="3Beta_OHSteriod_DH/Estase"/>
</dbReference>
<name>A0ABR1G4A2_AURAN</name>
<gene>
    <name evidence="1" type="ORF">SO694_00122072</name>
</gene>
<dbReference type="KEGG" id="aaf:AURANDRAFT_69617"/>
<evidence type="ECO:0000313" key="2">
    <source>
        <dbReference type="Proteomes" id="UP001363151"/>
    </source>
</evidence>
<protein>
    <submittedName>
        <fullName evidence="1">3-beta-hydroxy-delta5-steroid dehydrogenase</fullName>
    </submittedName>
</protein>
<dbReference type="PANTHER" id="PTHR43245:SF51">
    <property type="entry name" value="SHORT CHAIN DEHYDROGENASE_REDUCTASE FAMILY 42E, MEMBER 2"/>
    <property type="match status" value="1"/>
</dbReference>